<proteinExistence type="predicted"/>
<evidence type="ECO:0000313" key="1">
    <source>
        <dbReference type="EMBL" id="GJJ82947.1"/>
    </source>
</evidence>
<sequence length="61" mass="6849">MPEFIVIKRGSGWFMLKISYKDEYYSGINKKTIRADALVPLSDHSQNLNAKIPIAILAKPG</sequence>
<accession>A0ABD0BRV2</accession>
<dbReference type="Proteomes" id="UP001050241">
    <property type="component" value="Unassembled WGS sequence"/>
</dbReference>
<protein>
    <submittedName>
        <fullName evidence="1">Uncharacterized protein</fullName>
    </submittedName>
</protein>
<dbReference type="AlphaFoldDB" id="A0ABD0BRV2"/>
<organism evidence="1 2">
    <name type="scientific">Enterobacter cloacae</name>
    <dbReference type="NCBI Taxonomy" id="550"/>
    <lineage>
        <taxon>Bacteria</taxon>
        <taxon>Pseudomonadati</taxon>
        <taxon>Pseudomonadota</taxon>
        <taxon>Gammaproteobacteria</taxon>
        <taxon>Enterobacterales</taxon>
        <taxon>Enterobacteriaceae</taxon>
        <taxon>Enterobacter</taxon>
        <taxon>Enterobacter cloacae complex</taxon>
    </lineage>
</organism>
<evidence type="ECO:0000313" key="2">
    <source>
        <dbReference type="Proteomes" id="UP001050241"/>
    </source>
</evidence>
<dbReference type="EMBL" id="BQFY01000010">
    <property type="protein sequence ID" value="GJJ82947.1"/>
    <property type="molecule type" value="Genomic_DNA"/>
</dbReference>
<gene>
    <name evidence="1" type="ORF">TUM16652_16460</name>
</gene>
<name>A0ABD0BRV2_ENTCL</name>
<comment type="caution">
    <text evidence="1">The sequence shown here is derived from an EMBL/GenBank/DDBJ whole genome shotgun (WGS) entry which is preliminary data.</text>
</comment>
<reference evidence="1" key="1">
    <citation type="submission" date="2021-11" db="EMBL/GenBank/DDBJ databases">
        <title>WGS analysis for carbapenemase-producing Enterobacterales outbreak in a University Hospital, Japan.</title>
        <authorList>
            <person name="Tukada M."/>
            <person name="Miyazaki T."/>
            <person name="Aoki K."/>
            <person name="Yoshizawa S."/>
            <person name="Ishii Y."/>
            <person name="Tateda K."/>
        </authorList>
    </citation>
    <scope>NUCLEOTIDE SEQUENCE</scope>
    <source>
        <strain evidence="1">TUM16652</strain>
    </source>
</reference>